<evidence type="ECO:0000313" key="2">
    <source>
        <dbReference type="EMBL" id="KIL67490.1"/>
    </source>
</evidence>
<dbReference type="AlphaFoldDB" id="A0A0C2SVN6"/>
<dbReference type="PANTHER" id="PTHR44825:SF1">
    <property type="entry name" value="DNAJ HOMOLOG SUBFAMILY C MEMBER 4"/>
    <property type="match status" value="1"/>
</dbReference>
<dbReference type="Proteomes" id="UP000054549">
    <property type="component" value="Unassembled WGS sequence"/>
</dbReference>
<dbReference type="HOGENOM" id="CLU_052555_1_0_1"/>
<sequence length="316" mass="35339">MLSYALSTASAYFHLPIDEEEDADIDSYQRKFLPWATDCLASSSSSIQVNEVSPTAYMNNERNLTVLEQVLASDDLYDILGVPKLATLDRMMLRRAYLSRSKACHPDKFPGNPGATCAFQKVAIAYDILSKPSSKRLYDSRSPTSVYDPFSSRPGVHAEDTLKGVVLGAFNDFIDGDLEVIRTLLESVDAASPSLRLGNEGITSILKTLHAIRERALTCRICMHALHAEIARLLEVKTAFQGLSYFDIMGRSRLTIQLTRITITLPIAIEKALREEGYSQEPNSPDVEPGHLFPRHVTLFIRAADFILERMERILR</sequence>
<name>A0A0C2SVN6_AMAMK</name>
<dbReference type="STRING" id="946122.A0A0C2SVN6"/>
<dbReference type="Pfam" id="PF00226">
    <property type="entry name" value="DnaJ"/>
    <property type="match status" value="1"/>
</dbReference>
<dbReference type="SMART" id="SM00271">
    <property type="entry name" value="DnaJ"/>
    <property type="match status" value="1"/>
</dbReference>
<dbReference type="InterPro" id="IPR052763">
    <property type="entry name" value="DnaJ_C4"/>
</dbReference>
<dbReference type="InterPro" id="IPR036869">
    <property type="entry name" value="J_dom_sf"/>
</dbReference>
<evidence type="ECO:0000259" key="1">
    <source>
        <dbReference type="PROSITE" id="PS50076"/>
    </source>
</evidence>
<dbReference type="CDD" id="cd06257">
    <property type="entry name" value="DnaJ"/>
    <property type="match status" value="1"/>
</dbReference>
<protein>
    <recommendedName>
        <fullName evidence="1">J domain-containing protein</fullName>
    </recommendedName>
</protein>
<dbReference type="InterPro" id="IPR001623">
    <property type="entry name" value="DnaJ_domain"/>
</dbReference>
<gene>
    <name evidence="2" type="ORF">M378DRAFT_159302</name>
</gene>
<dbReference type="InParanoid" id="A0A0C2SVN6"/>
<evidence type="ECO:0000313" key="3">
    <source>
        <dbReference type="Proteomes" id="UP000054549"/>
    </source>
</evidence>
<dbReference type="PROSITE" id="PS50076">
    <property type="entry name" value="DNAJ_2"/>
    <property type="match status" value="1"/>
</dbReference>
<feature type="domain" description="J" evidence="1">
    <location>
        <begin position="75"/>
        <end position="142"/>
    </location>
</feature>
<organism evidence="2 3">
    <name type="scientific">Amanita muscaria (strain Koide BX008)</name>
    <dbReference type="NCBI Taxonomy" id="946122"/>
    <lineage>
        <taxon>Eukaryota</taxon>
        <taxon>Fungi</taxon>
        <taxon>Dikarya</taxon>
        <taxon>Basidiomycota</taxon>
        <taxon>Agaricomycotina</taxon>
        <taxon>Agaricomycetes</taxon>
        <taxon>Agaricomycetidae</taxon>
        <taxon>Agaricales</taxon>
        <taxon>Pluteineae</taxon>
        <taxon>Amanitaceae</taxon>
        <taxon>Amanita</taxon>
    </lineage>
</organism>
<dbReference type="PANTHER" id="PTHR44825">
    <property type="match status" value="1"/>
</dbReference>
<keyword evidence="3" id="KW-1185">Reference proteome</keyword>
<dbReference type="SUPFAM" id="SSF46565">
    <property type="entry name" value="Chaperone J-domain"/>
    <property type="match status" value="1"/>
</dbReference>
<reference evidence="2 3" key="1">
    <citation type="submission" date="2014-04" db="EMBL/GenBank/DDBJ databases">
        <title>Evolutionary Origins and Diversification of the Mycorrhizal Mutualists.</title>
        <authorList>
            <consortium name="DOE Joint Genome Institute"/>
            <consortium name="Mycorrhizal Genomics Consortium"/>
            <person name="Kohler A."/>
            <person name="Kuo A."/>
            <person name="Nagy L.G."/>
            <person name="Floudas D."/>
            <person name="Copeland A."/>
            <person name="Barry K.W."/>
            <person name="Cichocki N."/>
            <person name="Veneault-Fourrey C."/>
            <person name="LaButti K."/>
            <person name="Lindquist E.A."/>
            <person name="Lipzen A."/>
            <person name="Lundell T."/>
            <person name="Morin E."/>
            <person name="Murat C."/>
            <person name="Riley R."/>
            <person name="Ohm R."/>
            <person name="Sun H."/>
            <person name="Tunlid A."/>
            <person name="Henrissat B."/>
            <person name="Grigoriev I.V."/>
            <person name="Hibbett D.S."/>
            <person name="Martin F."/>
        </authorList>
    </citation>
    <scope>NUCLEOTIDE SEQUENCE [LARGE SCALE GENOMIC DNA]</scope>
    <source>
        <strain evidence="2 3">Koide BX008</strain>
    </source>
</reference>
<dbReference type="Gene3D" id="1.10.287.110">
    <property type="entry name" value="DnaJ domain"/>
    <property type="match status" value="1"/>
</dbReference>
<dbReference type="OrthoDB" id="259708at2759"/>
<proteinExistence type="predicted"/>
<accession>A0A0C2SVN6</accession>
<dbReference type="EMBL" id="KN818231">
    <property type="protein sequence ID" value="KIL67490.1"/>
    <property type="molecule type" value="Genomic_DNA"/>
</dbReference>